<name>A0A645AA86_9ZZZZ</name>
<evidence type="ECO:0000259" key="1">
    <source>
        <dbReference type="Pfam" id="PF01048"/>
    </source>
</evidence>
<dbReference type="CDD" id="cd09008">
    <property type="entry name" value="MTAN"/>
    <property type="match status" value="1"/>
</dbReference>
<evidence type="ECO:0000313" key="2">
    <source>
        <dbReference type="EMBL" id="MPM49917.1"/>
    </source>
</evidence>
<dbReference type="Gene3D" id="3.40.50.1580">
    <property type="entry name" value="Nucleoside phosphorylase domain"/>
    <property type="match status" value="1"/>
</dbReference>
<dbReference type="PANTHER" id="PTHR46832">
    <property type="entry name" value="5'-METHYLTHIOADENOSINE/S-ADENOSYLHOMOCYSTEINE NUCLEOSIDASE"/>
    <property type="match status" value="1"/>
</dbReference>
<dbReference type="EC" id="3.2.2.9" evidence="2"/>
<dbReference type="InterPro" id="IPR000845">
    <property type="entry name" value="Nucleoside_phosphorylase_d"/>
</dbReference>
<protein>
    <submittedName>
        <fullName evidence="2">5'-methylthioadenosine/S-adenosylhomocysteine nucleosidase</fullName>
        <ecNumber evidence="2">3.2.2.9</ecNumber>
    </submittedName>
</protein>
<proteinExistence type="predicted"/>
<comment type="caution">
    <text evidence="2">The sequence shown here is derived from an EMBL/GenBank/DDBJ whole genome shotgun (WGS) entry which is preliminary data.</text>
</comment>
<dbReference type="SUPFAM" id="SSF53167">
    <property type="entry name" value="Purine and uridine phosphorylases"/>
    <property type="match status" value="1"/>
</dbReference>
<dbReference type="GO" id="GO:0005829">
    <property type="term" value="C:cytosol"/>
    <property type="evidence" value="ECO:0007669"/>
    <property type="project" value="TreeGrafter"/>
</dbReference>
<accession>A0A645AA86</accession>
<dbReference type="GO" id="GO:0008930">
    <property type="term" value="F:methylthioadenosine nucleosidase activity"/>
    <property type="evidence" value="ECO:0007669"/>
    <property type="project" value="TreeGrafter"/>
</dbReference>
<dbReference type="EMBL" id="VSSQ01012726">
    <property type="protein sequence ID" value="MPM49917.1"/>
    <property type="molecule type" value="Genomic_DNA"/>
</dbReference>
<dbReference type="InterPro" id="IPR035994">
    <property type="entry name" value="Nucleoside_phosphorylase_sf"/>
</dbReference>
<gene>
    <name evidence="2" type="primary">mtnN_12</name>
    <name evidence="2" type="ORF">SDC9_96651</name>
</gene>
<keyword evidence="2" id="KW-0378">Hydrolase</keyword>
<keyword evidence="2" id="KW-0326">Glycosidase</keyword>
<dbReference type="GO" id="GO:0009116">
    <property type="term" value="P:nucleoside metabolic process"/>
    <property type="evidence" value="ECO:0007669"/>
    <property type="project" value="InterPro"/>
</dbReference>
<sequence>MKVALQFAMPAELHALPGARELPAIETVSGIPFFEVAPGILACAGGVGKVNAAAAAEILCLRFGAELILNAGVAGCCTDLPIGSLVLADTLVQHDVDTTAVGDPIGLVSTVNLTEFPTWEPDTCLSLLKKQGLDAVKGRVATGDWFAVKGDRAQWIADTFHPLLVEMEACAVAQICLRSGVKFAALKSVSDHLFFDNQAEEYFDFTQALESLGRVVLPLARALSELT</sequence>
<dbReference type="GO" id="GO:0008782">
    <property type="term" value="F:adenosylhomocysteine nucleosidase activity"/>
    <property type="evidence" value="ECO:0007669"/>
    <property type="project" value="UniProtKB-EC"/>
</dbReference>
<dbReference type="AlphaFoldDB" id="A0A645AA86"/>
<reference evidence="2" key="1">
    <citation type="submission" date="2019-08" db="EMBL/GenBank/DDBJ databases">
        <authorList>
            <person name="Kucharzyk K."/>
            <person name="Murdoch R.W."/>
            <person name="Higgins S."/>
            <person name="Loffler F."/>
        </authorList>
    </citation>
    <scope>NUCLEOTIDE SEQUENCE</scope>
</reference>
<dbReference type="GO" id="GO:0019284">
    <property type="term" value="P:L-methionine salvage from S-adenosylmethionine"/>
    <property type="evidence" value="ECO:0007669"/>
    <property type="project" value="TreeGrafter"/>
</dbReference>
<organism evidence="2">
    <name type="scientific">bioreactor metagenome</name>
    <dbReference type="NCBI Taxonomy" id="1076179"/>
    <lineage>
        <taxon>unclassified sequences</taxon>
        <taxon>metagenomes</taxon>
        <taxon>ecological metagenomes</taxon>
    </lineage>
</organism>
<feature type="domain" description="Nucleoside phosphorylase" evidence="1">
    <location>
        <begin position="3"/>
        <end position="215"/>
    </location>
</feature>
<dbReference type="Pfam" id="PF01048">
    <property type="entry name" value="PNP_UDP_1"/>
    <property type="match status" value="1"/>
</dbReference>
<dbReference type="PANTHER" id="PTHR46832:SF1">
    <property type="entry name" value="5'-METHYLTHIOADENOSINE_S-ADENOSYLHOMOCYSTEINE NUCLEOSIDASE"/>
    <property type="match status" value="1"/>
</dbReference>